<keyword evidence="2" id="KW-0175">Coiled coil</keyword>
<dbReference type="Pfam" id="PF13411">
    <property type="entry name" value="MerR_1"/>
    <property type="match status" value="1"/>
</dbReference>
<dbReference type="InterPro" id="IPR009061">
    <property type="entry name" value="DNA-bd_dom_put_sf"/>
</dbReference>
<accession>A0ABX4GYF9</accession>
<evidence type="ECO:0000256" key="1">
    <source>
        <dbReference type="ARBA" id="ARBA00023125"/>
    </source>
</evidence>
<organism evidence="4 5">
    <name type="scientific">Terribacillus saccharophilus</name>
    <dbReference type="NCBI Taxonomy" id="361277"/>
    <lineage>
        <taxon>Bacteria</taxon>
        <taxon>Bacillati</taxon>
        <taxon>Bacillota</taxon>
        <taxon>Bacilli</taxon>
        <taxon>Bacillales</taxon>
        <taxon>Bacillaceae</taxon>
        <taxon>Terribacillus</taxon>
    </lineage>
</organism>
<dbReference type="Proteomes" id="UP000216852">
    <property type="component" value="Unassembled WGS sequence"/>
</dbReference>
<evidence type="ECO:0000256" key="2">
    <source>
        <dbReference type="SAM" id="Coils"/>
    </source>
</evidence>
<gene>
    <name evidence="4" type="ORF">CHH48_09755</name>
</gene>
<name>A0ABX4GYF9_9BACI</name>
<dbReference type="Gene3D" id="1.10.1660.10">
    <property type="match status" value="1"/>
</dbReference>
<reference evidence="4 5" key="1">
    <citation type="submission" date="2017-07" db="EMBL/GenBank/DDBJ databases">
        <title>Isolation and whole genome analysis of endospore-forming bacteria from heroin.</title>
        <authorList>
            <person name="Kalinowski J."/>
            <person name="Ahrens B."/>
            <person name="Al-Dilaimi A."/>
            <person name="Winkler A."/>
            <person name="Wibberg D."/>
            <person name="Schleenbecker U."/>
            <person name="Ruckert C."/>
            <person name="Wolfel R."/>
            <person name="Grass G."/>
        </authorList>
    </citation>
    <scope>NUCLEOTIDE SEQUENCE [LARGE SCALE GENOMIC DNA]</scope>
    <source>
        <strain evidence="4 5">7517-1</strain>
    </source>
</reference>
<dbReference type="PANTHER" id="PTHR30204:SF82">
    <property type="entry name" value="TRANSCRIPTIONAL REGULATOR, MERR FAMILY"/>
    <property type="match status" value="1"/>
</dbReference>
<dbReference type="InterPro" id="IPR000551">
    <property type="entry name" value="MerR-type_HTH_dom"/>
</dbReference>
<evidence type="ECO:0000259" key="3">
    <source>
        <dbReference type="PROSITE" id="PS50937"/>
    </source>
</evidence>
<protein>
    <recommendedName>
        <fullName evidence="3">HTH merR-type domain-containing protein</fullName>
    </recommendedName>
</protein>
<dbReference type="InterPro" id="IPR047057">
    <property type="entry name" value="MerR_fam"/>
</dbReference>
<evidence type="ECO:0000313" key="5">
    <source>
        <dbReference type="Proteomes" id="UP000216852"/>
    </source>
</evidence>
<evidence type="ECO:0000313" key="4">
    <source>
        <dbReference type="EMBL" id="PAD99915.1"/>
    </source>
</evidence>
<feature type="domain" description="HTH merR-type" evidence="3">
    <location>
        <begin position="5"/>
        <end position="74"/>
    </location>
</feature>
<dbReference type="SUPFAM" id="SSF46955">
    <property type="entry name" value="Putative DNA-binding domain"/>
    <property type="match status" value="1"/>
</dbReference>
<sequence>MKIQTFTIQKVSDMTGLSPHTLRYYEELGLLNKIGRNEHSYRMYTQADISWIHFLLRLRSTSMPIAQMQQFSSLRSMGDETIALRLELLENHHNQVQEQIDHLTENLDKIARKIHHYKELLNNGSK</sequence>
<feature type="coiled-coil region" evidence="2">
    <location>
        <begin position="86"/>
        <end position="120"/>
    </location>
</feature>
<dbReference type="PANTHER" id="PTHR30204">
    <property type="entry name" value="REDOX-CYCLING DRUG-SENSING TRANSCRIPTIONAL ACTIVATOR SOXR"/>
    <property type="match status" value="1"/>
</dbReference>
<keyword evidence="5" id="KW-1185">Reference proteome</keyword>
<proteinExistence type="predicted"/>
<dbReference type="PROSITE" id="PS50937">
    <property type="entry name" value="HTH_MERR_2"/>
    <property type="match status" value="1"/>
</dbReference>
<dbReference type="CDD" id="cd01109">
    <property type="entry name" value="HTH_YyaN"/>
    <property type="match status" value="1"/>
</dbReference>
<dbReference type="EMBL" id="NPBJ01000018">
    <property type="protein sequence ID" value="PAD99915.1"/>
    <property type="molecule type" value="Genomic_DNA"/>
</dbReference>
<comment type="caution">
    <text evidence="4">The sequence shown here is derived from an EMBL/GenBank/DDBJ whole genome shotgun (WGS) entry which is preliminary data.</text>
</comment>
<keyword evidence="1" id="KW-0238">DNA-binding</keyword>
<dbReference type="SMART" id="SM00422">
    <property type="entry name" value="HTH_MERR"/>
    <property type="match status" value="1"/>
</dbReference>
<dbReference type="PRINTS" id="PR00040">
    <property type="entry name" value="HTHMERR"/>
</dbReference>
<dbReference type="RefSeq" id="WP_095218958.1">
    <property type="nucleotide sequence ID" value="NZ_NPBJ01000018.1"/>
</dbReference>